<dbReference type="CDD" id="cd06257">
    <property type="entry name" value="DnaJ"/>
    <property type="match status" value="1"/>
</dbReference>
<dbReference type="EMBL" id="JBHTAX010000001">
    <property type="protein sequence ID" value="MFC7190083.1"/>
    <property type="molecule type" value="Genomic_DNA"/>
</dbReference>
<evidence type="ECO:0000313" key="3">
    <source>
        <dbReference type="EMBL" id="MFC7190083.1"/>
    </source>
</evidence>
<dbReference type="PROSITE" id="PS50076">
    <property type="entry name" value="DNAJ_2"/>
    <property type="match status" value="1"/>
</dbReference>
<organism evidence="3 4">
    <name type="scientific">Halocatena marina</name>
    <dbReference type="NCBI Taxonomy" id="2934937"/>
    <lineage>
        <taxon>Archaea</taxon>
        <taxon>Methanobacteriati</taxon>
        <taxon>Methanobacteriota</taxon>
        <taxon>Stenosarchaea group</taxon>
        <taxon>Halobacteria</taxon>
        <taxon>Halobacteriales</taxon>
        <taxon>Natronomonadaceae</taxon>
        <taxon>Halocatena</taxon>
    </lineage>
</organism>
<proteinExistence type="predicted"/>
<comment type="caution">
    <text evidence="3">The sequence shown here is derived from an EMBL/GenBank/DDBJ whole genome shotgun (WGS) entry which is preliminary data.</text>
</comment>
<feature type="domain" description="J" evidence="2">
    <location>
        <begin position="1"/>
        <end position="49"/>
    </location>
</feature>
<dbReference type="RefSeq" id="WP_390206516.1">
    <property type="nucleotide sequence ID" value="NZ_JBHTAX010000001.1"/>
</dbReference>
<protein>
    <submittedName>
        <fullName evidence="3">J domain-containing protein</fullName>
    </submittedName>
</protein>
<feature type="compositionally biased region" description="Basic and acidic residues" evidence="1">
    <location>
        <begin position="7"/>
        <end position="36"/>
    </location>
</feature>
<dbReference type="Pfam" id="PF00226">
    <property type="entry name" value="DnaJ"/>
    <property type="match status" value="1"/>
</dbReference>
<sequence>MLDLDPGADKPAIKRAYREKVKDAHPDTETGSKEAFKRVNAAYEQLTSS</sequence>
<accession>A0ABD5YL33</accession>
<evidence type="ECO:0000259" key="2">
    <source>
        <dbReference type="PROSITE" id="PS50076"/>
    </source>
</evidence>
<dbReference type="AlphaFoldDB" id="A0ABD5YL33"/>
<gene>
    <name evidence="3" type="ORF">ACFQL7_09595</name>
</gene>
<dbReference type="SUPFAM" id="SSF46565">
    <property type="entry name" value="Chaperone J-domain"/>
    <property type="match status" value="1"/>
</dbReference>
<dbReference type="SMART" id="SM00271">
    <property type="entry name" value="DnaJ"/>
    <property type="match status" value="1"/>
</dbReference>
<keyword evidence="4" id="KW-1185">Reference proteome</keyword>
<evidence type="ECO:0000313" key="4">
    <source>
        <dbReference type="Proteomes" id="UP001596417"/>
    </source>
</evidence>
<evidence type="ECO:0000256" key="1">
    <source>
        <dbReference type="SAM" id="MobiDB-lite"/>
    </source>
</evidence>
<dbReference type="Proteomes" id="UP001596417">
    <property type="component" value="Unassembled WGS sequence"/>
</dbReference>
<name>A0ABD5YL33_9EURY</name>
<dbReference type="Gene3D" id="1.10.287.110">
    <property type="entry name" value="DnaJ domain"/>
    <property type="match status" value="1"/>
</dbReference>
<dbReference type="InterPro" id="IPR001623">
    <property type="entry name" value="DnaJ_domain"/>
</dbReference>
<reference evidence="3 4" key="1">
    <citation type="journal article" date="2019" name="Int. J. Syst. Evol. Microbiol.">
        <title>The Global Catalogue of Microorganisms (GCM) 10K type strain sequencing project: providing services to taxonomists for standard genome sequencing and annotation.</title>
        <authorList>
            <consortium name="The Broad Institute Genomics Platform"/>
            <consortium name="The Broad Institute Genome Sequencing Center for Infectious Disease"/>
            <person name="Wu L."/>
            <person name="Ma J."/>
        </authorList>
    </citation>
    <scope>NUCLEOTIDE SEQUENCE [LARGE SCALE GENOMIC DNA]</scope>
    <source>
        <strain evidence="3 4">RDMS1</strain>
    </source>
</reference>
<dbReference type="InterPro" id="IPR036869">
    <property type="entry name" value="J_dom_sf"/>
</dbReference>
<feature type="region of interest" description="Disordered" evidence="1">
    <location>
        <begin position="1"/>
        <end position="36"/>
    </location>
</feature>